<dbReference type="GO" id="GO:0008270">
    <property type="term" value="F:zinc ion binding"/>
    <property type="evidence" value="ECO:0007669"/>
    <property type="project" value="UniProtKB-UniRule"/>
</dbReference>
<dbReference type="PANTHER" id="PTHR10890">
    <property type="entry name" value="CYSTEINYL-TRNA SYNTHETASE"/>
    <property type="match status" value="1"/>
</dbReference>
<reference evidence="14" key="1">
    <citation type="submission" date="2024-06" db="EMBL/GenBank/DDBJ databases">
        <title>Unveiling Genomic Reduction in Obligate Endosymbionts Buchnera of Aphids: Insights from Phylogenomic Comparative Analysis with Novel Genome Data and Co-obligate Endosymbionts.</title>
        <authorList>
            <person name="Lu C."/>
            <person name="Zou T."/>
            <person name="Liu Q."/>
            <person name="Huang X."/>
        </authorList>
    </citation>
    <scope>NUCLEOTIDE SEQUENCE</scope>
    <source>
        <strain evidence="14">Aphau13</strain>
    </source>
</reference>
<feature type="binding site" evidence="12">
    <location>
        <position position="234"/>
    </location>
    <ligand>
        <name>Zn(2+)</name>
        <dbReference type="ChEBI" id="CHEBI:29105"/>
    </ligand>
</feature>
<proteinExistence type="inferred from homology"/>
<dbReference type="GO" id="GO:0006423">
    <property type="term" value="P:cysteinyl-tRNA aminoacylation"/>
    <property type="evidence" value="ECO:0007669"/>
    <property type="project" value="UniProtKB-UniRule"/>
</dbReference>
<dbReference type="CDD" id="cd00672">
    <property type="entry name" value="CysRS_core"/>
    <property type="match status" value="1"/>
</dbReference>
<evidence type="ECO:0000256" key="4">
    <source>
        <dbReference type="ARBA" id="ARBA00022490"/>
    </source>
</evidence>
<dbReference type="InterPro" id="IPR032678">
    <property type="entry name" value="tRNA-synt_1_cat_dom"/>
</dbReference>
<dbReference type="GO" id="GO:0005829">
    <property type="term" value="C:cytosol"/>
    <property type="evidence" value="ECO:0007669"/>
    <property type="project" value="TreeGrafter"/>
</dbReference>
<dbReference type="SMART" id="SM00840">
    <property type="entry name" value="DALR_2"/>
    <property type="match status" value="1"/>
</dbReference>
<accession>A0AAU6W4Z8</accession>
<dbReference type="InterPro" id="IPR015803">
    <property type="entry name" value="Cys-tRNA-ligase"/>
</dbReference>
<keyword evidence="7 12" id="KW-0547">Nucleotide-binding</keyword>
<dbReference type="Pfam" id="PF09190">
    <property type="entry name" value="DALR_2"/>
    <property type="match status" value="1"/>
</dbReference>
<gene>
    <name evidence="12 14" type="primary">cysS</name>
    <name evidence="14" type="ORF">RJT31_02455</name>
</gene>
<evidence type="ECO:0000256" key="9">
    <source>
        <dbReference type="ARBA" id="ARBA00022840"/>
    </source>
</evidence>
<feature type="binding site" evidence="12">
    <location>
        <position position="238"/>
    </location>
    <ligand>
        <name>Zn(2+)</name>
        <dbReference type="ChEBI" id="CHEBI:29105"/>
    </ligand>
</feature>
<evidence type="ECO:0000256" key="6">
    <source>
        <dbReference type="ARBA" id="ARBA00022723"/>
    </source>
</evidence>
<dbReference type="HAMAP" id="MF_00041">
    <property type="entry name" value="Cys_tRNA_synth"/>
    <property type="match status" value="1"/>
</dbReference>
<comment type="subcellular location">
    <subcellularLocation>
        <location evidence="1 12">Cytoplasm</location>
    </subcellularLocation>
</comment>
<dbReference type="SUPFAM" id="SSF47323">
    <property type="entry name" value="Anticodon-binding domain of a subclass of class I aminoacyl-tRNA synthetases"/>
    <property type="match status" value="1"/>
</dbReference>
<dbReference type="Pfam" id="PF01406">
    <property type="entry name" value="tRNA-synt_1e"/>
    <property type="match status" value="1"/>
</dbReference>
<evidence type="ECO:0000256" key="5">
    <source>
        <dbReference type="ARBA" id="ARBA00022598"/>
    </source>
</evidence>
<dbReference type="InterPro" id="IPR014729">
    <property type="entry name" value="Rossmann-like_a/b/a_fold"/>
</dbReference>
<evidence type="ECO:0000256" key="11">
    <source>
        <dbReference type="ARBA" id="ARBA00023146"/>
    </source>
</evidence>
<dbReference type="SUPFAM" id="SSF52374">
    <property type="entry name" value="Nucleotidylyl transferase"/>
    <property type="match status" value="1"/>
</dbReference>
<keyword evidence="8 12" id="KW-0862">Zinc</keyword>
<dbReference type="EMBL" id="CP135018">
    <property type="protein sequence ID" value="XAJ80773.1"/>
    <property type="molecule type" value="Genomic_DNA"/>
</dbReference>
<protein>
    <recommendedName>
        <fullName evidence="12">Cysteine--tRNA ligase</fullName>
        <ecNumber evidence="12">6.1.1.16</ecNumber>
    </recommendedName>
    <alternativeName>
        <fullName evidence="12">Cysteinyl-tRNA synthetase</fullName>
        <shortName evidence="12">CysRS</shortName>
    </alternativeName>
</protein>
<evidence type="ECO:0000256" key="10">
    <source>
        <dbReference type="ARBA" id="ARBA00022917"/>
    </source>
</evidence>
<evidence type="ECO:0000256" key="8">
    <source>
        <dbReference type="ARBA" id="ARBA00022833"/>
    </source>
</evidence>
<evidence type="ECO:0000259" key="13">
    <source>
        <dbReference type="SMART" id="SM00840"/>
    </source>
</evidence>
<feature type="binding site" evidence="12">
    <location>
        <position position="28"/>
    </location>
    <ligand>
        <name>Zn(2+)</name>
        <dbReference type="ChEBI" id="CHEBI:29105"/>
    </ligand>
</feature>
<evidence type="ECO:0000313" key="14">
    <source>
        <dbReference type="EMBL" id="XAJ80773.1"/>
    </source>
</evidence>
<feature type="binding site" evidence="12">
    <location>
        <position position="269"/>
    </location>
    <ligand>
        <name>ATP</name>
        <dbReference type="ChEBI" id="CHEBI:30616"/>
    </ligand>
</feature>
<dbReference type="PRINTS" id="PR00983">
    <property type="entry name" value="TRNASYNTHCYS"/>
</dbReference>
<feature type="short sequence motif" description="'KMSKS' region" evidence="12">
    <location>
        <begin position="266"/>
        <end position="270"/>
    </location>
</feature>
<evidence type="ECO:0000256" key="2">
    <source>
        <dbReference type="ARBA" id="ARBA00005594"/>
    </source>
</evidence>
<feature type="short sequence motif" description="'HIGH' region" evidence="12">
    <location>
        <begin position="30"/>
        <end position="40"/>
    </location>
</feature>
<keyword evidence="9 12" id="KW-0067">ATP-binding</keyword>
<keyword evidence="4 12" id="KW-0963">Cytoplasm</keyword>
<dbReference type="Gene3D" id="1.20.120.1910">
    <property type="entry name" value="Cysteine-tRNA ligase, C-terminal anti-codon recognition domain"/>
    <property type="match status" value="1"/>
</dbReference>
<comment type="cofactor">
    <cofactor evidence="12">
        <name>Zn(2+)</name>
        <dbReference type="ChEBI" id="CHEBI:29105"/>
    </cofactor>
    <text evidence="12">Binds 1 zinc ion per subunit.</text>
</comment>
<comment type="subunit">
    <text evidence="3 12">Monomer.</text>
</comment>
<dbReference type="PANTHER" id="PTHR10890:SF3">
    <property type="entry name" value="CYSTEINE--TRNA LIGASE, CYTOPLASMIC"/>
    <property type="match status" value="1"/>
</dbReference>
<dbReference type="Gene3D" id="3.40.50.620">
    <property type="entry name" value="HUPs"/>
    <property type="match status" value="1"/>
</dbReference>
<dbReference type="RefSeq" id="WP_343154156.1">
    <property type="nucleotide sequence ID" value="NZ_CP135018.1"/>
</dbReference>
<dbReference type="NCBIfam" id="TIGR00435">
    <property type="entry name" value="cysS"/>
    <property type="match status" value="1"/>
</dbReference>
<comment type="catalytic activity">
    <reaction evidence="12">
        <text>tRNA(Cys) + L-cysteine + ATP = L-cysteinyl-tRNA(Cys) + AMP + diphosphate</text>
        <dbReference type="Rhea" id="RHEA:17773"/>
        <dbReference type="Rhea" id="RHEA-COMP:9661"/>
        <dbReference type="Rhea" id="RHEA-COMP:9679"/>
        <dbReference type="ChEBI" id="CHEBI:30616"/>
        <dbReference type="ChEBI" id="CHEBI:33019"/>
        <dbReference type="ChEBI" id="CHEBI:35235"/>
        <dbReference type="ChEBI" id="CHEBI:78442"/>
        <dbReference type="ChEBI" id="CHEBI:78517"/>
        <dbReference type="ChEBI" id="CHEBI:456215"/>
        <dbReference type="EC" id="6.1.1.16"/>
    </reaction>
</comment>
<dbReference type="GO" id="GO:0005524">
    <property type="term" value="F:ATP binding"/>
    <property type="evidence" value="ECO:0007669"/>
    <property type="project" value="UniProtKB-UniRule"/>
</dbReference>
<dbReference type="AlphaFoldDB" id="A0AAU6W4Z8"/>
<sequence length="465" mass="54732">MLKIFNTLTGKKEKFTPANNKEINLYVCGVTVYDFCHIGHARTFIVFDMIVRYLRFLGFQVKYIRNITDIDDKIISKSLAKNIDIKVFSNTMINSMKQDFLHLGMEIPDKEPLVTDHIDDIIQIIKKLIQNKNAYVNSKGDVIFSVDSDKSYGSLSRQSLKKLISSIYDASKIKKNPLDFVLWKKSKENDKFSWESPWGNGRPGWHIECTSITNVFFKNHIDIHGGGSDLIFPHHENEISQSRCFNKKFKINYWMHSGMVIINDQKMSKSLGNAYFLKDILLEYQPEVLRYFFLSTYYRHPIYYSEKNLKTSELSLRYLYNALYNTQPIPNSVAGMNLESLFYESINDDFNTPKALFILTKLAKKVNYLKKNDIYKSNLFAFRLKKLAISLNFLLENPEDFLQKKSFFSKDKIKNIEILIKKRNIFRNLKLWEKADELRNELMKLDVILEDSPHKTFWKYKKKSI</sequence>
<dbReference type="GO" id="GO:0004817">
    <property type="term" value="F:cysteine-tRNA ligase activity"/>
    <property type="evidence" value="ECO:0007669"/>
    <property type="project" value="UniProtKB-UniRule"/>
</dbReference>
<dbReference type="InterPro" id="IPR009080">
    <property type="entry name" value="tRNAsynth_Ia_anticodon-bd"/>
</dbReference>
<evidence type="ECO:0000256" key="12">
    <source>
        <dbReference type="HAMAP-Rule" id="MF_00041"/>
    </source>
</evidence>
<keyword evidence="10 12" id="KW-0648">Protein biosynthesis</keyword>
<evidence type="ECO:0000256" key="7">
    <source>
        <dbReference type="ARBA" id="ARBA00022741"/>
    </source>
</evidence>
<dbReference type="CDD" id="cd07963">
    <property type="entry name" value="Anticodon_Ia_Cys"/>
    <property type="match status" value="1"/>
</dbReference>
<comment type="similarity">
    <text evidence="2 12">Belongs to the class-I aminoacyl-tRNA synthetase family.</text>
</comment>
<name>A0AAU6W4Z8_9GAMM</name>
<evidence type="ECO:0000256" key="3">
    <source>
        <dbReference type="ARBA" id="ARBA00011245"/>
    </source>
</evidence>
<keyword evidence="11 12" id="KW-0030">Aminoacyl-tRNA synthetase</keyword>
<organism evidence="14">
    <name type="scientific">Buchnera aphidicola</name>
    <name type="common">Aphis aurantii</name>
    <dbReference type="NCBI Taxonomy" id="1470492"/>
    <lineage>
        <taxon>Bacteria</taxon>
        <taxon>Pseudomonadati</taxon>
        <taxon>Pseudomonadota</taxon>
        <taxon>Gammaproteobacteria</taxon>
        <taxon>Enterobacterales</taxon>
        <taxon>Erwiniaceae</taxon>
        <taxon>Buchnera</taxon>
    </lineage>
</organism>
<keyword evidence="5 12" id="KW-0436">Ligase</keyword>
<feature type="domain" description="Cysteinyl-tRNA synthetase class Ia DALR" evidence="13">
    <location>
        <begin position="341"/>
        <end position="402"/>
    </location>
</feature>
<evidence type="ECO:0000256" key="1">
    <source>
        <dbReference type="ARBA" id="ARBA00004496"/>
    </source>
</evidence>
<dbReference type="InterPro" id="IPR015273">
    <property type="entry name" value="Cys-tRNA-synt_Ia_DALR"/>
</dbReference>
<dbReference type="InterPro" id="IPR024909">
    <property type="entry name" value="Cys-tRNA/MSH_ligase"/>
</dbReference>
<dbReference type="EC" id="6.1.1.16" evidence="12"/>
<feature type="binding site" evidence="12">
    <location>
        <position position="209"/>
    </location>
    <ligand>
        <name>Zn(2+)</name>
        <dbReference type="ChEBI" id="CHEBI:29105"/>
    </ligand>
</feature>
<keyword evidence="6 12" id="KW-0479">Metal-binding</keyword>